<keyword evidence="1" id="KW-1133">Transmembrane helix</keyword>
<dbReference type="OrthoDB" id="5486507at2759"/>
<accession>A0A2T6ZQ21</accession>
<gene>
    <name evidence="2" type="ORF">B9Z19DRAFT_157615</name>
</gene>
<sequence length="150" mass="16834">MPTISRFPIKDLLSHFNKREQTEKKGGVGSDDRSPVVLVGLVIAALTLLLAIMSYWRSRFCRSVSSLLPSHLVNSRNPLQQLPRTLTPDLSPTIPQPDFPRAGQVFIYNDYSNAQFVGTHLSTLSYENHDIFRGGDVRVVRAAASWEPRD</sequence>
<dbReference type="EMBL" id="NESQ01000149">
    <property type="protein sequence ID" value="PUU77566.1"/>
    <property type="molecule type" value="Genomic_DNA"/>
</dbReference>
<comment type="caution">
    <text evidence="2">The sequence shown here is derived from an EMBL/GenBank/DDBJ whole genome shotgun (WGS) entry which is preliminary data.</text>
</comment>
<reference evidence="2 3" key="1">
    <citation type="submission" date="2017-04" db="EMBL/GenBank/DDBJ databases">
        <title>Draft genome sequence of Tuber borchii Vittad., a whitish edible truffle.</title>
        <authorList>
            <consortium name="DOE Joint Genome Institute"/>
            <person name="Murat C."/>
            <person name="Kuo A."/>
            <person name="Barry K.W."/>
            <person name="Clum A."/>
            <person name="Dockter R.B."/>
            <person name="Fauchery L."/>
            <person name="Iotti M."/>
            <person name="Kohler A."/>
            <person name="Labutti K."/>
            <person name="Lindquist E.A."/>
            <person name="Lipzen A."/>
            <person name="Ohm R.A."/>
            <person name="Wang M."/>
            <person name="Grigoriev I.V."/>
            <person name="Zambonelli A."/>
            <person name="Martin F.M."/>
        </authorList>
    </citation>
    <scope>NUCLEOTIDE SEQUENCE [LARGE SCALE GENOMIC DNA]</scope>
    <source>
        <strain evidence="2 3">Tbo3840</strain>
    </source>
</reference>
<dbReference type="Proteomes" id="UP000244722">
    <property type="component" value="Unassembled WGS sequence"/>
</dbReference>
<keyword evidence="1" id="KW-0472">Membrane</keyword>
<keyword evidence="1" id="KW-0812">Transmembrane</keyword>
<evidence type="ECO:0000313" key="3">
    <source>
        <dbReference type="Proteomes" id="UP000244722"/>
    </source>
</evidence>
<proteinExistence type="predicted"/>
<keyword evidence="3" id="KW-1185">Reference proteome</keyword>
<organism evidence="2 3">
    <name type="scientific">Tuber borchii</name>
    <name type="common">White truffle</name>
    <dbReference type="NCBI Taxonomy" id="42251"/>
    <lineage>
        <taxon>Eukaryota</taxon>
        <taxon>Fungi</taxon>
        <taxon>Dikarya</taxon>
        <taxon>Ascomycota</taxon>
        <taxon>Pezizomycotina</taxon>
        <taxon>Pezizomycetes</taxon>
        <taxon>Pezizales</taxon>
        <taxon>Tuberaceae</taxon>
        <taxon>Tuber</taxon>
    </lineage>
</organism>
<feature type="transmembrane region" description="Helical" evidence="1">
    <location>
        <begin position="36"/>
        <end position="56"/>
    </location>
</feature>
<evidence type="ECO:0000256" key="1">
    <source>
        <dbReference type="SAM" id="Phobius"/>
    </source>
</evidence>
<evidence type="ECO:0000313" key="2">
    <source>
        <dbReference type="EMBL" id="PUU77566.1"/>
    </source>
</evidence>
<protein>
    <submittedName>
        <fullName evidence="2">Uncharacterized protein</fullName>
    </submittedName>
</protein>
<name>A0A2T6ZQ21_TUBBO</name>
<dbReference type="AlphaFoldDB" id="A0A2T6ZQ21"/>